<dbReference type="GO" id="GO:0005739">
    <property type="term" value="C:mitochondrion"/>
    <property type="evidence" value="ECO:0007669"/>
    <property type="project" value="UniProtKB-SubCell"/>
</dbReference>
<keyword evidence="6" id="KW-0472">Membrane</keyword>
<comment type="subcellular location">
    <subcellularLocation>
        <location evidence="2">Endoplasmic reticulum</location>
    </subcellularLocation>
    <subcellularLocation>
        <location evidence="3">Membrane</location>
    </subcellularLocation>
    <subcellularLocation>
        <location evidence="1">Mitochondrion</location>
    </subcellularLocation>
</comment>
<dbReference type="GO" id="GO:0016787">
    <property type="term" value="F:hydrolase activity"/>
    <property type="evidence" value="ECO:0007669"/>
    <property type="project" value="UniProtKB-KW"/>
</dbReference>
<feature type="domain" description="AB hydrolase-1" evidence="7">
    <location>
        <begin position="43"/>
        <end position="239"/>
    </location>
</feature>
<dbReference type="EMBL" id="JAUEPN010000003">
    <property type="protein sequence ID" value="KAK3297155.1"/>
    <property type="molecule type" value="Genomic_DNA"/>
</dbReference>
<evidence type="ECO:0000313" key="8">
    <source>
        <dbReference type="EMBL" id="KAK3297155.1"/>
    </source>
</evidence>
<evidence type="ECO:0000256" key="5">
    <source>
        <dbReference type="ARBA" id="ARBA00023128"/>
    </source>
</evidence>
<sequence>MPSLRSLLGRRAPSPNPQALPRRTGLNVLYDPTAQGFGVSMDIVFVHGLNGHYIHTWEESSVCWPRDLLPRRMENARVLSFSYDADIYNSASLGRIRDHGLNLLIHLIANRPQTGIEKFERPIVFVAHSLGGLLVKEALREAKQHSEDMGHKAILAATRGFVFFSTPHGGSSEDSWLRIADGFAPLGARLGFGRGRVSPLVEALKENASSLYDLVQDFRHLAEHYALVSLYETEAYGSSGAAIVDKSSALTYLPHEEQLGIPASHTGMCRFTSLDNQWFHAVVKRIERASRGRVDSQGRSKGVVSAGEPVGVPVAFTGEAPQPRVLEVREITDGSESVSAAEFYGHWRKTDVRDVLGYQNATAVR</sequence>
<dbReference type="InterPro" id="IPR029058">
    <property type="entry name" value="AB_hydrolase_fold"/>
</dbReference>
<gene>
    <name evidence="8" type="ORF">B0H64DRAFT_440632</name>
</gene>
<dbReference type="Pfam" id="PF12697">
    <property type="entry name" value="Abhydrolase_6"/>
    <property type="match status" value="1"/>
</dbReference>
<reference evidence="8" key="1">
    <citation type="journal article" date="2023" name="Mol. Phylogenet. Evol.">
        <title>Genome-scale phylogeny and comparative genomics of the fungal order Sordariales.</title>
        <authorList>
            <person name="Hensen N."/>
            <person name="Bonometti L."/>
            <person name="Westerberg I."/>
            <person name="Brannstrom I.O."/>
            <person name="Guillou S."/>
            <person name="Cros-Aarteil S."/>
            <person name="Calhoun S."/>
            <person name="Haridas S."/>
            <person name="Kuo A."/>
            <person name="Mondo S."/>
            <person name="Pangilinan J."/>
            <person name="Riley R."/>
            <person name="LaButti K."/>
            <person name="Andreopoulos B."/>
            <person name="Lipzen A."/>
            <person name="Chen C."/>
            <person name="Yan M."/>
            <person name="Daum C."/>
            <person name="Ng V."/>
            <person name="Clum A."/>
            <person name="Steindorff A."/>
            <person name="Ohm R.A."/>
            <person name="Martin F."/>
            <person name="Silar P."/>
            <person name="Natvig D.O."/>
            <person name="Lalanne C."/>
            <person name="Gautier V."/>
            <person name="Ament-Velasquez S.L."/>
            <person name="Kruys A."/>
            <person name="Hutchinson M.I."/>
            <person name="Powell A.J."/>
            <person name="Barry K."/>
            <person name="Miller A.N."/>
            <person name="Grigoriev I.V."/>
            <person name="Debuchy R."/>
            <person name="Gladieux P."/>
            <person name="Hiltunen Thoren M."/>
            <person name="Johannesson H."/>
        </authorList>
    </citation>
    <scope>NUCLEOTIDE SEQUENCE</scope>
    <source>
        <strain evidence="8">CBS 168.71</strain>
    </source>
</reference>
<dbReference type="PANTHER" id="PTHR48182">
    <property type="entry name" value="PROTEIN SERAC1"/>
    <property type="match status" value="1"/>
</dbReference>
<evidence type="ECO:0000256" key="4">
    <source>
        <dbReference type="ARBA" id="ARBA00022824"/>
    </source>
</evidence>
<name>A0AAE0LTX7_9PEZI</name>
<dbReference type="GO" id="GO:0016020">
    <property type="term" value="C:membrane"/>
    <property type="evidence" value="ECO:0007669"/>
    <property type="project" value="UniProtKB-SubCell"/>
</dbReference>
<proteinExistence type="predicted"/>
<keyword evidence="4" id="KW-0256">Endoplasmic reticulum</keyword>
<dbReference type="GO" id="GO:0005783">
    <property type="term" value="C:endoplasmic reticulum"/>
    <property type="evidence" value="ECO:0007669"/>
    <property type="project" value="UniProtKB-SubCell"/>
</dbReference>
<evidence type="ECO:0000256" key="3">
    <source>
        <dbReference type="ARBA" id="ARBA00004370"/>
    </source>
</evidence>
<dbReference type="InterPro" id="IPR052374">
    <property type="entry name" value="SERAC1"/>
</dbReference>
<dbReference type="GeneID" id="87843442"/>
<protein>
    <submittedName>
        <fullName evidence="8">Alpha/Beta hydrolase protein</fullName>
    </submittedName>
</protein>
<keyword evidence="5" id="KW-0496">Mitochondrion</keyword>
<dbReference type="SUPFAM" id="SSF53474">
    <property type="entry name" value="alpha/beta-Hydrolases"/>
    <property type="match status" value="1"/>
</dbReference>
<evidence type="ECO:0000256" key="6">
    <source>
        <dbReference type="ARBA" id="ARBA00023136"/>
    </source>
</evidence>
<evidence type="ECO:0000313" key="9">
    <source>
        <dbReference type="Proteomes" id="UP001278766"/>
    </source>
</evidence>
<comment type="caution">
    <text evidence="8">The sequence shown here is derived from an EMBL/GenBank/DDBJ whole genome shotgun (WGS) entry which is preliminary data.</text>
</comment>
<dbReference type="PANTHER" id="PTHR48182:SF2">
    <property type="entry name" value="PROTEIN SERAC1"/>
    <property type="match status" value="1"/>
</dbReference>
<dbReference type="Gene3D" id="3.40.50.1820">
    <property type="entry name" value="alpha/beta hydrolase"/>
    <property type="match status" value="1"/>
</dbReference>
<organism evidence="8 9">
    <name type="scientific">Chaetomium fimeti</name>
    <dbReference type="NCBI Taxonomy" id="1854472"/>
    <lineage>
        <taxon>Eukaryota</taxon>
        <taxon>Fungi</taxon>
        <taxon>Dikarya</taxon>
        <taxon>Ascomycota</taxon>
        <taxon>Pezizomycotina</taxon>
        <taxon>Sordariomycetes</taxon>
        <taxon>Sordariomycetidae</taxon>
        <taxon>Sordariales</taxon>
        <taxon>Chaetomiaceae</taxon>
        <taxon>Chaetomium</taxon>
    </lineage>
</organism>
<dbReference type="RefSeq" id="XP_062660669.1">
    <property type="nucleotide sequence ID" value="XM_062806494.1"/>
</dbReference>
<accession>A0AAE0LTX7</accession>
<dbReference type="AlphaFoldDB" id="A0AAE0LTX7"/>
<evidence type="ECO:0000256" key="2">
    <source>
        <dbReference type="ARBA" id="ARBA00004240"/>
    </source>
</evidence>
<keyword evidence="9" id="KW-1185">Reference proteome</keyword>
<keyword evidence="8" id="KW-0378">Hydrolase</keyword>
<dbReference type="Proteomes" id="UP001278766">
    <property type="component" value="Unassembled WGS sequence"/>
</dbReference>
<dbReference type="InterPro" id="IPR000073">
    <property type="entry name" value="AB_hydrolase_1"/>
</dbReference>
<evidence type="ECO:0000259" key="7">
    <source>
        <dbReference type="Pfam" id="PF12697"/>
    </source>
</evidence>
<evidence type="ECO:0000256" key="1">
    <source>
        <dbReference type="ARBA" id="ARBA00004173"/>
    </source>
</evidence>
<reference evidence="8" key="2">
    <citation type="submission" date="2023-06" db="EMBL/GenBank/DDBJ databases">
        <authorList>
            <consortium name="Lawrence Berkeley National Laboratory"/>
            <person name="Haridas S."/>
            <person name="Hensen N."/>
            <person name="Bonometti L."/>
            <person name="Westerberg I."/>
            <person name="Brannstrom I.O."/>
            <person name="Guillou S."/>
            <person name="Cros-Aarteil S."/>
            <person name="Calhoun S."/>
            <person name="Kuo A."/>
            <person name="Mondo S."/>
            <person name="Pangilinan J."/>
            <person name="Riley R."/>
            <person name="Labutti K."/>
            <person name="Andreopoulos B."/>
            <person name="Lipzen A."/>
            <person name="Chen C."/>
            <person name="Yanf M."/>
            <person name="Daum C."/>
            <person name="Ng V."/>
            <person name="Clum A."/>
            <person name="Steindorff A."/>
            <person name="Ohm R."/>
            <person name="Martin F."/>
            <person name="Silar P."/>
            <person name="Natvig D."/>
            <person name="Lalanne C."/>
            <person name="Gautier V."/>
            <person name="Ament-Velasquez S.L."/>
            <person name="Kruys A."/>
            <person name="Hutchinson M.I."/>
            <person name="Powell A.J."/>
            <person name="Barry K."/>
            <person name="Miller A.N."/>
            <person name="Grigoriev I.V."/>
            <person name="Debuchy R."/>
            <person name="Gladieux P."/>
            <person name="Thoren M.H."/>
            <person name="Johannesson H."/>
        </authorList>
    </citation>
    <scope>NUCLEOTIDE SEQUENCE</scope>
    <source>
        <strain evidence="8">CBS 168.71</strain>
    </source>
</reference>